<evidence type="ECO:0000259" key="1">
    <source>
        <dbReference type="Pfam" id="PF05050"/>
    </source>
</evidence>
<keyword evidence="2" id="KW-0808">Transferase</keyword>
<feature type="domain" description="Methyltransferase FkbM" evidence="1">
    <location>
        <begin position="12"/>
        <end position="172"/>
    </location>
</feature>
<dbReference type="PANTHER" id="PTHR34203:SF15">
    <property type="entry name" value="SLL1173 PROTEIN"/>
    <property type="match status" value="1"/>
</dbReference>
<evidence type="ECO:0000313" key="3">
    <source>
        <dbReference type="Proteomes" id="UP000199005"/>
    </source>
</evidence>
<dbReference type="Pfam" id="PF05050">
    <property type="entry name" value="Methyltransf_21"/>
    <property type="match status" value="1"/>
</dbReference>
<protein>
    <submittedName>
        <fullName evidence="2">Methyltransferase, FkbM family</fullName>
    </submittedName>
</protein>
<gene>
    <name evidence="2" type="ORF">SAMN04244579_00973</name>
</gene>
<dbReference type="InterPro" id="IPR006342">
    <property type="entry name" value="FkbM_mtfrase"/>
</dbReference>
<keyword evidence="2" id="KW-0489">Methyltransferase</keyword>
<dbReference type="GO" id="GO:0008168">
    <property type="term" value="F:methyltransferase activity"/>
    <property type="evidence" value="ECO:0007669"/>
    <property type="project" value="UniProtKB-KW"/>
</dbReference>
<accession>A0A1H6RD12</accession>
<dbReference type="Gene3D" id="3.40.50.150">
    <property type="entry name" value="Vaccinia Virus protein VP39"/>
    <property type="match status" value="1"/>
</dbReference>
<dbReference type="EMBL" id="FNYO01000008">
    <property type="protein sequence ID" value="SEI52376.1"/>
    <property type="molecule type" value="Genomic_DNA"/>
</dbReference>
<dbReference type="InterPro" id="IPR029063">
    <property type="entry name" value="SAM-dependent_MTases_sf"/>
</dbReference>
<dbReference type="NCBIfam" id="TIGR01444">
    <property type="entry name" value="fkbM_fam"/>
    <property type="match status" value="1"/>
</dbReference>
<reference evidence="2 3" key="1">
    <citation type="submission" date="2016-10" db="EMBL/GenBank/DDBJ databases">
        <authorList>
            <person name="de Groot N.N."/>
        </authorList>
    </citation>
    <scope>NUCLEOTIDE SEQUENCE [LARGE SCALE GENOMIC DNA]</scope>
    <source>
        <strain evidence="2 3">DSM 1041</strain>
    </source>
</reference>
<dbReference type="AlphaFoldDB" id="A0A1H6RD12"/>
<dbReference type="SUPFAM" id="SSF53335">
    <property type="entry name" value="S-adenosyl-L-methionine-dependent methyltransferases"/>
    <property type="match status" value="1"/>
</dbReference>
<dbReference type="GO" id="GO:0032259">
    <property type="term" value="P:methylation"/>
    <property type="evidence" value="ECO:0007669"/>
    <property type="project" value="UniProtKB-KW"/>
</dbReference>
<organism evidence="2 3">
    <name type="scientific">Azotobacter beijerinckii</name>
    <dbReference type="NCBI Taxonomy" id="170623"/>
    <lineage>
        <taxon>Bacteria</taxon>
        <taxon>Pseudomonadati</taxon>
        <taxon>Pseudomonadota</taxon>
        <taxon>Gammaproteobacteria</taxon>
        <taxon>Pseudomonadales</taxon>
        <taxon>Pseudomonadaceae</taxon>
        <taxon>Azotobacter</taxon>
    </lineage>
</organism>
<evidence type="ECO:0000313" key="2">
    <source>
        <dbReference type="EMBL" id="SEI52376.1"/>
    </source>
</evidence>
<proteinExistence type="predicted"/>
<dbReference type="RefSeq" id="WP_090897712.1">
    <property type="nucleotide sequence ID" value="NZ_FNYO01000008.1"/>
</dbReference>
<dbReference type="PANTHER" id="PTHR34203">
    <property type="entry name" value="METHYLTRANSFERASE, FKBM FAMILY PROTEIN"/>
    <property type="match status" value="1"/>
</dbReference>
<dbReference type="STRING" id="170623.SAMN04244579_00973"/>
<dbReference type="Proteomes" id="UP000199005">
    <property type="component" value="Unassembled WGS sequence"/>
</dbReference>
<name>A0A1H6RD12_9GAMM</name>
<sequence length="272" mass="30980">MTEAEPTDLIFDVGAHKGEDSDFYFKLGYRVVAIEANPALADHLKERFSKEIGDGSFVLINKAIADTEGTISFFVNKKKSVWGTADPEWARRNKALNAESEEIKVESIRFSDIVATYGCPHYLKIDIEGADMRCVNALKNMAYRPKYISLESTMTSWSDLLNEFNTLESLGYTKFKLVNQKKHSDGNFRNRNGELISHTFEEGASGPFGDSLDGVWLTKRQAIRAYVPIFIQYKTIGVHSLPSKVIKRTPVLRLLRRAFNYDSWYDTHAMRE</sequence>
<dbReference type="InterPro" id="IPR052514">
    <property type="entry name" value="SAM-dependent_MTase"/>
</dbReference>